<dbReference type="EMBL" id="JANRMS010000063">
    <property type="protein sequence ID" value="KAJ3547927.1"/>
    <property type="molecule type" value="Genomic_DNA"/>
</dbReference>
<proteinExistence type="predicted"/>
<sequence length="500" mass="54448">MNIKHLFSLGVVVAARNVLFDGGTIISFDEEAGGVKVLRNHSVLVKGNTISAIFPSGSGTDLPEDVDVVPVSGKILTPGFIDTHRHLFQSAFKTIASNITMAAYFATLSPYVPNVINRLGPDDIYYGQMMAIRESLGAGVTSIVDHSYGTFDEGTSRASLQASIDSGARIQWCFGLHQIPNNFTIAKQAGVFQQLLRDTDWASTIVRPGISFDEFADAPQSVLDTVINLISKSNLSTLTTHFLGGPWIGANSPKLLKDLGLLNSSTPVIFSHATALTPEDAAVLREYDHHIAIAPESEMHFGHGYPHSHKIMDQAALAIDASWAWSGDIVTQARIWLQSVRVRLYQATLDNWRVPKNNPMSVNQAFLLATRAGAKALRRSDLGVLSVHAKADIVVFDGSAPNMVGWNDPVAAVILHSNPGNVEHVMVDGQFRKRDFKLITPSKTSRSLEDLTERFLKSAERIQSQFLADPPTSLYGEHKPGVPYAQLSNVDVLPGRNTGY</sequence>
<gene>
    <name evidence="1" type="ORF">NM208_g1256</name>
</gene>
<keyword evidence="2" id="KW-1185">Reference proteome</keyword>
<organism evidence="1 2">
    <name type="scientific">Fusarium decemcellulare</name>
    <dbReference type="NCBI Taxonomy" id="57161"/>
    <lineage>
        <taxon>Eukaryota</taxon>
        <taxon>Fungi</taxon>
        <taxon>Dikarya</taxon>
        <taxon>Ascomycota</taxon>
        <taxon>Pezizomycotina</taxon>
        <taxon>Sordariomycetes</taxon>
        <taxon>Hypocreomycetidae</taxon>
        <taxon>Hypocreales</taxon>
        <taxon>Nectriaceae</taxon>
        <taxon>Fusarium</taxon>
        <taxon>Fusarium decemcellulare species complex</taxon>
    </lineage>
</organism>
<comment type="caution">
    <text evidence="1">The sequence shown here is derived from an EMBL/GenBank/DDBJ whole genome shotgun (WGS) entry which is preliminary data.</text>
</comment>
<protein>
    <submittedName>
        <fullName evidence="1">Uncharacterized protein</fullName>
    </submittedName>
</protein>
<reference evidence="1" key="1">
    <citation type="submission" date="2022-08" db="EMBL/GenBank/DDBJ databases">
        <title>Genome Sequence of Fusarium decemcellulare.</title>
        <authorList>
            <person name="Buettner E."/>
        </authorList>
    </citation>
    <scope>NUCLEOTIDE SEQUENCE</scope>
    <source>
        <strain evidence="1">Babe19</strain>
    </source>
</reference>
<evidence type="ECO:0000313" key="2">
    <source>
        <dbReference type="Proteomes" id="UP001148629"/>
    </source>
</evidence>
<dbReference type="Proteomes" id="UP001148629">
    <property type="component" value="Unassembled WGS sequence"/>
</dbReference>
<name>A0ACC1SX05_9HYPO</name>
<evidence type="ECO:0000313" key="1">
    <source>
        <dbReference type="EMBL" id="KAJ3547927.1"/>
    </source>
</evidence>
<accession>A0ACC1SX05</accession>